<organism evidence="3 4">
    <name type="scientific">Sphaerobolus stellatus (strain SS14)</name>
    <dbReference type="NCBI Taxonomy" id="990650"/>
    <lineage>
        <taxon>Eukaryota</taxon>
        <taxon>Fungi</taxon>
        <taxon>Dikarya</taxon>
        <taxon>Basidiomycota</taxon>
        <taxon>Agaricomycotina</taxon>
        <taxon>Agaricomycetes</taxon>
        <taxon>Phallomycetidae</taxon>
        <taxon>Geastrales</taxon>
        <taxon>Sphaerobolaceae</taxon>
        <taxon>Sphaerobolus</taxon>
    </lineage>
</organism>
<protein>
    <submittedName>
        <fullName evidence="3">Uncharacterized protein</fullName>
    </submittedName>
</protein>
<dbReference type="AlphaFoldDB" id="A0A0C9UZM1"/>
<dbReference type="Proteomes" id="UP000054279">
    <property type="component" value="Unassembled WGS sequence"/>
</dbReference>
<feature type="transmembrane region" description="Helical" evidence="1">
    <location>
        <begin position="89"/>
        <end position="110"/>
    </location>
</feature>
<sequence length="203" mass="22509">MNLPYHAVLLSLVVSPSVAQSDTWFAAPLDTATVAVTGLLAVLPIPEFFIAFSFLFRGRWPIRTFHYQTGHGIYQLGLRAFRVSSLRDLLAAFFADLSDVLVFLAIALVIRVRYFAYKGYSWDETKSSLPLAIMMSFIGLMSLLVFAMVSAYAGLGLHPQLEFGDPVASFHYVEQPSDQRLLQTQAVYSAPVTHTVYTKSSSS</sequence>
<feature type="chain" id="PRO_5002214626" evidence="2">
    <location>
        <begin position="20"/>
        <end position="203"/>
    </location>
</feature>
<accession>A0A0C9UZM1</accession>
<keyword evidence="2" id="KW-0732">Signal</keyword>
<keyword evidence="1" id="KW-0472">Membrane</keyword>
<feature type="signal peptide" evidence="2">
    <location>
        <begin position="1"/>
        <end position="19"/>
    </location>
</feature>
<feature type="transmembrane region" description="Helical" evidence="1">
    <location>
        <begin position="130"/>
        <end position="155"/>
    </location>
</feature>
<proteinExistence type="predicted"/>
<evidence type="ECO:0000313" key="4">
    <source>
        <dbReference type="Proteomes" id="UP000054279"/>
    </source>
</evidence>
<dbReference type="EMBL" id="KN837145">
    <property type="protein sequence ID" value="KIJ40304.1"/>
    <property type="molecule type" value="Genomic_DNA"/>
</dbReference>
<dbReference type="HOGENOM" id="CLU_1349666_0_0_1"/>
<keyword evidence="1" id="KW-0812">Transmembrane</keyword>
<reference evidence="3 4" key="1">
    <citation type="submission" date="2014-06" db="EMBL/GenBank/DDBJ databases">
        <title>Evolutionary Origins and Diversification of the Mycorrhizal Mutualists.</title>
        <authorList>
            <consortium name="DOE Joint Genome Institute"/>
            <consortium name="Mycorrhizal Genomics Consortium"/>
            <person name="Kohler A."/>
            <person name="Kuo A."/>
            <person name="Nagy L.G."/>
            <person name="Floudas D."/>
            <person name="Copeland A."/>
            <person name="Barry K.W."/>
            <person name="Cichocki N."/>
            <person name="Veneault-Fourrey C."/>
            <person name="LaButti K."/>
            <person name="Lindquist E.A."/>
            <person name="Lipzen A."/>
            <person name="Lundell T."/>
            <person name="Morin E."/>
            <person name="Murat C."/>
            <person name="Riley R."/>
            <person name="Ohm R."/>
            <person name="Sun H."/>
            <person name="Tunlid A."/>
            <person name="Henrissat B."/>
            <person name="Grigoriev I.V."/>
            <person name="Hibbett D.S."/>
            <person name="Martin F."/>
        </authorList>
    </citation>
    <scope>NUCLEOTIDE SEQUENCE [LARGE SCALE GENOMIC DNA]</scope>
    <source>
        <strain evidence="3 4">SS14</strain>
    </source>
</reference>
<feature type="transmembrane region" description="Helical" evidence="1">
    <location>
        <begin position="35"/>
        <end position="56"/>
    </location>
</feature>
<keyword evidence="4" id="KW-1185">Reference proteome</keyword>
<evidence type="ECO:0000313" key="3">
    <source>
        <dbReference type="EMBL" id="KIJ40304.1"/>
    </source>
</evidence>
<keyword evidence="1" id="KW-1133">Transmembrane helix</keyword>
<evidence type="ECO:0000256" key="2">
    <source>
        <dbReference type="SAM" id="SignalP"/>
    </source>
</evidence>
<gene>
    <name evidence="3" type="ORF">M422DRAFT_256859</name>
</gene>
<evidence type="ECO:0000256" key="1">
    <source>
        <dbReference type="SAM" id="Phobius"/>
    </source>
</evidence>
<name>A0A0C9UZM1_SPHS4</name>